<dbReference type="OrthoDB" id="1668994at2"/>
<gene>
    <name evidence="1" type="ORF">SAMN04487865_10822</name>
</gene>
<keyword evidence="2" id="KW-1185">Reference proteome</keyword>
<evidence type="ECO:0000313" key="2">
    <source>
        <dbReference type="Proteomes" id="UP000243374"/>
    </source>
</evidence>
<dbReference type="Proteomes" id="UP000243374">
    <property type="component" value="Unassembled WGS sequence"/>
</dbReference>
<dbReference type="RefSeq" id="WP_074841738.1">
    <property type="nucleotide sequence ID" value="NZ_CP047056.1"/>
</dbReference>
<sequence length="307" mass="36698">MDGIKFINSKDIQNYLREIDYKLSSEQILFLILNNHFLTVDERIAALRELKETAPNDKLVSITNNFFEELVGIRLYDFIERYLDNLNRQIAFLKEEDKRFCYKLYGLSDSCKYELIGSFQNYENSHNRIEEESDCYNYVKMKKIPFEDAFDREYFRQKYMELPYAEAYIDKSLVLMDCFANDTNSKPQDHYTDCMYITIPLPFKKGDIVRFRASPWIEMTDKEKKSEYSVFHSYAPTEDSLHKYQGTDRSDMYYCGYRPKKHGVKLHEYNFFCFDIEYADSAELKGHNKRLKALSDVLKEKCKEHQA</sequence>
<proteinExistence type="predicted"/>
<accession>A0A662ZCM2</accession>
<dbReference type="AlphaFoldDB" id="A0A662ZCM2"/>
<dbReference type="EMBL" id="FOSF01000082">
    <property type="protein sequence ID" value="SFK46540.1"/>
    <property type="molecule type" value="Genomic_DNA"/>
</dbReference>
<protein>
    <submittedName>
        <fullName evidence="1">Uncharacterized protein</fullName>
    </submittedName>
</protein>
<reference evidence="1 2" key="1">
    <citation type="submission" date="2016-10" db="EMBL/GenBank/DDBJ databases">
        <authorList>
            <person name="Varghese N."/>
            <person name="Submissions S."/>
        </authorList>
    </citation>
    <scope>NUCLEOTIDE SEQUENCE [LARGE SCALE GENOMIC DNA]</scope>
    <source>
        <strain evidence="1 2">22B</strain>
    </source>
</reference>
<evidence type="ECO:0000313" key="1">
    <source>
        <dbReference type="EMBL" id="SFK46540.1"/>
    </source>
</evidence>
<organism evidence="1 2">
    <name type="scientific">Succinivibrio dextrinosolvens</name>
    <dbReference type="NCBI Taxonomy" id="83771"/>
    <lineage>
        <taxon>Bacteria</taxon>
        <taxon>Pseudomonadati</taxon>
        <taxon>Pseudomonadota</taxon>
        <taxon>Gammaproteobacteria</taxon>
        <taxon>Aeromonadales</taxon>
        <taxon>Succinivibrionaceae</taxon>
        <taxon>Succinivibrio</taxon>
    </lineage>
</organism>
<name>A0A662ZCM2_9GAMM</name>